<dbReference type="GO" id="GO:0008324">
    <property type="term" value="F:monoatomic cation transmembrane transporter activity"/>
    <property type="evidence" value="ECO:0007669"/>
    <property type="project" value="InterPro"/>
</dbReference>
<evidence type="ECO:0000256" key="2">
    <source>
        <dbReference type="ARBA" id="ARBA00009137"/>
    </source>
</evidence>
<keyword evidence="6 9" id="KW-1133">Transmembrane helix</keyword>
<feature type="transmembrane region" description="Helical" evidence="9">
    <location>
        <begin position="129"/>
        <end position="151"/>
    </location>
</feature>
<evidence type="ECO:0000256" key="3">
    <source>
        <dbReference type="ARBA" id="ARBA00022448"/>
    </source>
</evidence>
<evidence type="ECO:0000256" key="9">
    <source>
        <dbReference type="SAM" id="Phobius"/>
    </source>
</evidence>
<feature type="transmembrane region" description="Helical" evidence="9">
    <location>
        <begin position="184"/>
        <end position="203"/>
    </location>
</feature>
<reference evidence="10 11" key="1">
    <citation type="submission" date="2018-08" db="EMBL/GenBank/DDBJ databases">
        <title>A genome reference for cultivated species of the human gut microbiota.</title>
        <authorList>
            <person name="Zou Y."/>
            <person name="Xue W."/>
            <person name="Luo G."/>
        </authorList>
    </citation>
    <scope>NUCLEOTIDE SEQUENCE [LARGE SCALE GENOMIC DNA]</scope>
    <source>
        <strain evidence="10 11">OF01-3</strain>
    </source>
</reference>
<keyword evidence="5 9" id="KW-0812">Transmembrane</keyword>
<keyword evidence="7" id="KW-0406">Ion transport</keyword>
<feature type="transmembrane region" description="Helical" evidence="9">
    <location>
        <begin position="37"/>
        <end position="56"/>
    </location>
</feature>
<keyword evidence="3" id="KW-0813">Transport</keyword>
<evidence type="ECO:0000256" key="4">
    <source>
        <dbReference type="ARBA" id="ARBA00022475"/>
    </source>
</evidence>
<feature type="transmembrane region" description="Helical" evidence="9">
    <location>
        <begin position="394"/>
        <end position="414"/>
    </location>
</feature>
<feature type="transmembrane region" description="Helical" evidence="9">
    <location>
        <begin position="12"/>
        <end position="31"/>
    </location>
</feature>
<keyword evidence="8 9" id="KW-0472">Membrane</keyword>
<evidence type="ECO:0000256" key="1">
    <source>
        <dbReference type="ARBA" id="ARBA00004651"/>
    </source>
</evidence>
<dbReference type="PANTHER" id="PTHR32024">
    <property type="entry name" value="TRK SYSTEM POTASSIUM UPTAKE PROTEIN TRKG-RELATED"/>
    <property type="match status" value="1"/>
</dbReference>
<dbReference type="PANTHER" id="PTHR32024:SF2">
    <property type="entry name" value="TRK SYSTEM POTASSIUM UPTAKE PROTEIN TRKG-RELATED"/>
    <property type="match status" value="1"/>
</dbReference>
<organism evidence="10 11">
    <name type="scientific">Anaerococcus nagyae</name>
    <dbReference type="NCBI Taxonomy" id="1755241"/>
    <lineage>
        <taxon>Bacteria</taxon>
        <taxon>Bacillati</taxon>
        <taxon>Bacillota</taxon>
        <taxon>Tissierellia</taxon>
        <taxon>Tissierellales</taxon>
        <taxon>Peptoniphilaceae</taxon>
        <taxon>Anaerococcus</taxon>
    </lineage>
</organism>
<comment type="caution">
    <text evidence="10">The sequence shown here is derived from an EMBL/GenBank/DDBJ whole genome shotgun (WGS) entry which is preliminary data.</text>
</comment>
<evidence type="ECO:0000256" key="8">
    <source>
        <dbReference type="ARBA" id="ARBA00023136"/>
    </source>
</evidence>
<dbReference type="InterPro" id="IPR003445">
    <property type="entry name" value="Cat_transpt"/>
</dbReference>
<feature type="transmembrane region" description="Helical" evidence="9">
    <location>
        <begin position="68"/>
        <end position="91"/>
    </location>
</feature>
<keyword evidence="11" id="KW-1185">Reference proteome</keyword>
<evidence type="ECO:0000256" key="7">
    <source>
        <dbReference type="ARBA" id="ARBA00023065"/>
    </source>
</evidence>
<evidence type="ECO:0000313" key="11">
    <source>
        <dbReference type="Proteomes" id="UP000261011"/>
    </source>
</evidence>
<dbReference type="OrthoDB" id="9810952at2"/>
<feature type="transmembrane region" description="Helical" evidence="9">
    <location>
        <begin position="328"/>
        <end position="351"/>
    </location>
</feature>
<dbReference type="Pfam" id="PF02386">
    <property type="entry name" value="TrkH"/>
    <property type="match status" value="1"/>
</dbReference>
<comment type="subcellular location">
    <subcellularLocation>
        <location evidence="1">Cell membrane</location>
        <topology evidence="1">Multi-pass membrane protein</topology>
    </subcellularLocation>
</comment>
<sequence length="479" mass="53849">MKKEFILSSLARLNMLFAGMMLFPFLVGIIYKEPLRYLLDFLIPALIIFLSGYILYEKIEFKKTFNTKDALTLVAICWLVYSIFGAIPLYLYPGDFNTFFDAFFESVAGFSTTGATIARDVESLPNSIIFWRSFAQFIGGLGIISLTVSILPKQSKKSTMIMKAESVGPTFGKITPKVADQSKVLYTIYISMTLITIILLSLGDLDLFDSIIYGLGAAGTGGFANRDLSVGYYNSTYTEIVLAIAMFMFSINFNIYYMAFFKRSKNFYKSEELKWYSVMLITSILLIFINTFSMYEKLGRQLVDVVFAVTSISSTTGYVGSDTSTWPIFSRVILVGLMYVGGMAGSTAGGLKMSRLVLLVKSSVNQFRMMINPNRITVVEFEHKTVDDKLQQSVMSYFIIHILIFFILLAIVAIDINNFLEAFTAVATTYNGLGQFGEAQSFYELREASKFVLSIAMLLGRLEIYPLLLLFTPSTYKRI</sequence>
<protein>
    <submittedName>
        <fullName evidence="10">TrkH family potassium uptake protein</fullName>
    </submittedName>
</protein>
<evidence type="ECO:0000313" key="10">
    <source>
        <dbReference type="EMBL" id="RGB75853.1"/>
    </source>
</evidence>
<evidence type="ECO:0000256" key="5">
    <source>
        <dbReference type="ARBA" id="ARBA00022692"/>
    </source>
</evidence>
<dbReference type="GO" id="GO:0005886">
    <property type="term" value="C:plasma membrane"/>
    <property type="evidence" value="ECO:0007669"/>
    <property type="project" value="UniProtKB-SubCell"/>
</dbReference>
<feature type="transmembrane region" description="Helical" evidence="9">
    <location>
        <begin position="240"/>
        <end position="261"/>
    </location>
</feature>
<name>A0A3E2TIR8_9FIRM</name>
<feature type="transmembrane region" description="Helical" evidence="9">
    <location>
        <begin position="273"/>
        <end position="295"/>
    </location>
</feature>
<gene>
    <name evidence="10" type="ORF">DXA39_05895</name>
</gene>
<dbReference type="Proteomes" id="UP000261011">
    <property type="component" value="Unassembled WGS sequence"/>
</dbReference>
<comment type="similarity">
    <text evidence="2">Belongs to the TrkH potassium transport family.</text>
</comment>
<dbReference type="AlphaFoldDB" id="A0A3E2TIR8"/>
<dbReference type="GO" id="GO:0030001">
    <property type="term" value="P:metal ion transport"/>
    <property type="evidence" value="ECO:0007669"/>
    <property type="project" value="UniProtKB-ARBA"/>
</dbReference>
<proteinExistence type="inferred from homology"/>
<keyword evidence="4" id="KW-1003">Cell membrane</keyword>
<dbReference type="RefSeq" id="WP_117521796.1">
    <property type="nucleotide sequence ID" value="NZ_AP031484.1"/>
</dbReference>
<accession>A0A3E2TIR8</accession>
<dbReference type="EMBL" id="QVEU01000004">
    <property type="protein sequence ID" value="RGB75853.1"/>
    <property type="molecule type" value="Genomic_DNA"/>
</dbReference>
<evidence type="ECO:0000256" key="6">
    <source>
        <dbReference type="ARBA" id="ARBA00022989"/>
    </source>
</evidence>
<feature type="transmembrane region" description="Helical" evidence="9">
    <location>
        <begin position="451"/>
        <end position="471"/>
    </location>
</feature>